<reference evidence="7 8" key="1">
    <citation type="submission" date="2023-07" db="EMBL/GenBank/DDBJ databases">
        <title>Genomic Encyclopedia of Type Strains, Phase IV (KMG-IV): sequencing the most valuable type-strain genomes for metagenomic binning, comparative biology and taxonomic classification.</title>
        <authorList>
            <person name="Goeker M."/>
        </authorList>
    </citation>
    <scope>NUCLEOTIDE SEQUENCE [LARGE SCALE GENOMIC DNA]</scope>
    <source>
        <strain evidence="7 8">DSM 1400</strain>
    </source>
</reference>
<accession>A0ABU0JUZ7</accession>
<dbReference type="InterPro" id="IPR014284">
    <property type="entry name" value="RNA_pol_sigma-70_dom"/>
</dbReference>
<evidence type="ECO:0000256" key="1">
    <source>
        <dbReference type="ARBA" id="ARBA00023015"/>
    </source>
</evidence>
<dbReference type="InterPro" id="IPR036388">
    <property type="entry name" value="WH-like_DNA-bd_sf"/>
</dbReference>
<dbReference type="Proteomes" id="UP001224418">
    <property type="component" value="Unassembled WGS sequence"/>
</dbReference>
<evidence type="ECO:0000313" key="7">
    <source>
        <dbReference type="EMBL" id="MDQ0480936.1"/>
    </source>
</evidence>
<comment type="caution">
    <text evidence="7">The sequence shown here is derived from an EMBL/GenBank/DDBJ whole genome shotgun (WGS) entry which is preliminary data.</text>
</comment>
<evidence type="ECO:0000313" key="8">
    <source>
        <dbReference type="Proteomes" id="UP001224418"/>
    </source>
</evidence>
<dbReference type="NCBIfam" id="TIGR02937">
    <property type="entry name" value="sigma70-ECF"/>
    <property type="match status" value="1"/>
</dbReference>
<evidence type="ECO:0000256" key="3">
    <source>
        <dbReference type="ARBA" id="ARBA00023125"/>
    </source>
</evidence>
<dbReference type="PANTHER" id="PTHR30385:SF4">
    <property type="entry name" value="RNA POLYMERASE SIGMA-E FACTOR"/>
    <property type="match status" value="1"/>
</dbReference>
<dbReference type="InterPro" id="IPR013325">
    <property type="entry name" value="RNA_pol_sigma_r2"/>
</dbReference>
<dbReference type="Pfam" id="PF08281">
    <property type="entry name" value="Sigma70_r4_2"/>
    <property type="match status" value="1"/>
</dbReference>
<keyword evidence="1" id="KW-0805">Transcription regulation</keyword>
<feature type="domain" description="RNA polymerase sigma factor 70 region 4 type 2" evidence="5">
    <location>
        <begin position="120"/>
        <end position="158"/>
    </location>
</feature>
<gene>
    <name evidence="7" type="ORF">QOZ93_002687</name>
</gene>
<protein>
    <submittedName>
        <fullName evidence="7">RNA polymerase sigma factor (Sigma-70 family)</fullName>
    </submittedName>
</protein>
<dbReference type="InterPro" id="IPR013249">
    <property type="entry name" value="RNA_pol_sigma70_r4_t2"/>
</dbReference>
<dbReference type="Pfam" id="PF12645">
    <property type="entry name" value="HTH_16"/>
    <property type="match status" value="1"/>
</dbReference>
<dbReference type="Gene3D" id="1.10.10.10">
    <property type="entry name" value="Winged helix-like DNA-binding domain superfamily/Winged helix DNA-binding domain"/>
    <property type="match status" value="1"/>
</dbReference>
<evidence type="ECO:0000259" key="5">
    <source>
        <dbReference type="Pfam" id="PF08281"/>
    </source>
</evidence>
<evidence type="ECO:0000259" key="6">
    <source>
        <dbReference type="Pfam" id="PF12645"/>
    </source>
</evidence>
<sequence>MEEIILKAKTGDKKSINLIIKKYKFYIFKKARTYHIPEYNFEDLVQHGYLSVINAIHMYKPNSNSYNGYFLAAIDLNFKALLKDEIKHFREFQDKDILERKDYYAFTLEDEIIAYDEVKKLYKALDKLNSIEREILERHYINEESYKEIACTLDIKYNRIIYLKDNAFKKLKNLI</sequence>
<name>A0ABU0JUZ7_HATLI</name>
<keyword evidence="3" id="KW-0238">DNA-binding</keyword>
<evidence type="ECO:0000256" key="2">
    <source>
        <dbReference type="ARBA" id="ARBA00023082"/>
    </source>
</evidence>
<dbReference type="InterPro" id="IPR024760">
    <property type="entry name" value="HTH_dom_conjug_TS-like"/>
</dbReference>
<dbReference type="EMBL" id="JAUSWN010000035">
    <property type="protein sequence ID" value="MDQ0480936.1"/>
    <property type="molecule type" value="Genomic_DNA"/>
</dbReference>
<dbReference type="SUPFAM" id="SSF88659">
    <property type="entry name" value="Sigma3 and sigma4 domains of RNA polymerase sigma factors"/>
    <property type="match status" value="1"/>
</dbReference>
<evidence type="ECO:0000256" key="4">
    <source>
        <dbReference type="ARBA" id="ARBA00023163"/>
    </source>
</evidence>
<dbReference type="InterPro" id="IPR013324">
    <property type="entry name" value="RNA_pol_sigma_r3/r4-like"/>
</dbReference>
<keyword evidence="2" id="KW-0731">Sigma factor</keyword>
<dbReference type="SUPFAM" id="SSF88946">
    <property type="entry name" value="Sigma2 domain of RNA polymerase sigma factors"/>
    <property type="match status" value="1"/>
</dbReference>
<keyword evidence="8" id="KW-1185">Reference proteome</keyword>
<dbReference type="RefSeq" id="WP_307357259.1">
    <property type="nucleotide sequence ID" value="NZ_BAAACJ010000062.1"/>
</dbReference>
<dbReference type="PANTHER" id="PTHR30385">
    <property type="entry name" value="SIGMA FACTOR F FLAGELLAR"/>
    <property type="match status" value="1"/>
</dbReference>
<organism evidence="7 8">
    <name type="scientific">Hathewaya limosa</name>
    <name type="common">Clostridium limosum</name>
    <dbReference type="NCBI Taxonomy" id="1536"/>
    <lineage>
        <taxon>Bacteria</taxon>
        <taxon>Bacillati</taxon>
        <taxon>Bacillota</taxon>
        <taxon>Clostridia</taxon>
        <taxon>Eubacteriales</taxon>
        <taxon>Clostridiaceae</taxon>
        <taxon>Hathewaya</taxon>
    </lineage>
</organism>
<feature type="domain" description="Helix-turn-helix conjugative transposon-like" evidence="6">
    <location>
        <begin position="3"/>
        <end position="58"/>
    </location>
</feature>
<proteinExistence type="predicted"/>
<dbReference type="Gene3D" id="1.10.1740.10">
    <property type="match status" value="1"/>
</dbReference>
<keyword evidence="4" id="KW-0804">Transcription</keyword>